<feature type="region of interest" description="Disordered" evidence="1">
    <location>
        <begin position="1"/>
        <end position="20"/>
    </location>
</feature>
<sequence length="247" mass="26558">MSYLDILNQNSPNQPPSEYSKLRDHAKNIIRFFSCAILACKPICQSAGALPGQSRAAQVDHGYHGSDVLDASDRGPFHFCPVDAVVELLVHQADGAHAITAHQVQPQGHLDGRLRVVGLADDSLDGVVELVELSAAVSVPTRTRESAVTISTFSAKRRARAAWLAPRVPQCPNACLQWAAGARVARVRNCSLFRYPPRVAMAVVLSTTTGGGKACAVSSRGEVVARSGQSRGWARGRRLDERDALRC</sequence>
<organism evidence="2 3">
    <name type="scientific">Purpureocillium lilacinum</name>
    <name type="common">Paecilomyces lilacinus</name>
    <dbReference type="NCBI Taxonomy" id="33203"/>
    <lineage>
        <taxon>Eukaryota</taxon>
        <taxon>Fungi</taxon>
        <taxon>Dikarya</taxon>
        <taxon>Ascomycota</taxon>
        <taxon>Pezizomycotina</taxon>
        <taxon>Sordariomycetes</taxon>
        <taxon>Hypocreomycetidae</taxon>
        <taxon>Hypocreales</taxon>
        <taxon>Ophiocordycipitaceae</taxon>
        <taxon>Purpureocillium</taxon>
    </lineage>
</organism>
<accession>A0A179H2A3</accession>
<evidence type="ECO:0000313" key="2">
    <source>
        <dbReference type="EMBL" id="OAQ84152.1"/>
    </source>
</evidence>
<comment type="caution">
    <text evidence="2">The sequence shown here is derived from an EMBL/GenBank/DDBJ whole genome shotgun (WGS) entry which is preliminary data.</text>
</comment>
<dbReference type="Proteomes" id="UP000078240">
    <property type="component" value="Unassembled WGS sequence"/>
</dbReference>
<reference evidence="2 3" key="1">
    <citation type="submission" date="2016-01" db="EMBL/GenBank/DDBJ databases">
        <title>Biosynthesis of antibiotic leucinostatins and their inhibition on Phytophthora in bio-control Purpureocillium lilacinum.</title>
        <authorList>
            <person name="Wang G."/>
            <person name="Liu Z."/>
            <person name="Lin R."/>
            <person name="Li E."/>
            <person name="Mao Z."/>
            <person name="Ling J."/>
            <person name="Yin W."/>
            <person name="Xie B."/>
        </authorList>
    </citation>
    <scope>NUCLEOTIDE SEQUENCE [LARGE SCALE GENOMIC DNA]</scope>
    <source>
        <strain evidence="2">PLBJ-1</strain>
    </source>
</reference>
<protein>
    <submittedName>
        <fullName evidence="2">Uncharacterized protein</fullName>
    </submittedName>
</protein>
<proteinExistence type="predicted"/>
<evidence type="ECO:0000313" key="3">
    <source>
        <dbReference type="Proteomes" id="UP000078240"/>
    </source>
</evidence>
<name>A0A179H2A3_PURLI</name>
<dbReference type="AlphaFoldDB" id="A0A179H2A3"/>
<evidence type="ECO:0000256" key="1">
    <source>
        <dbReference type="SAM" id="MobiDB-lite"/>
    </source>
</evidence>
<dbReference type="EMBL" id="LSBH01000002">
    <property type="protein sequence ID" value="OAQ84152.1"/>
    <property type="molecule type" value="Genomic_DNA"/>
</dbReference>
<gene>
    <name evidence="2" type="ORF">VFPBJ_02920</name>
</gene>